<dbReference type="AlphaFoldDB" id="N1NEY9"/>
<evidence type="ECO:0000256" key="1">
    <source>
        <dbReference type="SAM" id="MobiDB-lite"/>
    </source>
</evidence>
<sequence>MEARVSGDSMMEFEVPGDEKKNLSEAKSEAKSGGSSEEWEVVKLEVLVGVDGGCDR</sequence>
<reference evidence="2" key="1">
    <citation type="journal article" date="2013" name="Ann. Bot.">
        <title>The repetitive component of the A genome of peanut (Arachis hypogaea) and its role in remodelling intergenic sequence space since its evolutionary divergence from the B genome.</title>
        <authorList>
            <person name="Bertioli D.J."/>
            <person name="Vidigal B."/>
            <person name="Nielen S."/>
            <person name="Ratnaparkhe M.B."/>
            <person name="Lee T.H."/>
            <person name="Leal-Bertioli S.C."/>
            <person name="Kim C."/>
            <person name="Guimaraes P.M."/>
            <person name="Seijo G."/>
            <person name="Schwarzacher T."/>
            <person name="Paterson A.H."/>
            <person name="Heslop-Harrison P."/>
            <person name="Araujo A.C."/>
        </authorList>
    </citation>
    <scope>NUCLEOTIDE SEQUENCE</scope>
</reference>
<name>N1NEY9_ARAHY</name>
<organism evidence="2">
    <name type="scientific">Arachis hypogaea</name>
    <name type="common">Peanut</name>
    <dbReference type="NCBI Taxonomy" id="3818"/>
    <lineage>
        <taxon>Eukaryota</taxon>
        <taxon>Viridiplantae</taxon>
        <taxon>Streptophyta</taxon>
        <taxon>Embryophyta</taxon>
        <taxon>Tracheophyta</taxon>
        <taxon>Spermatophyta</taxon>
        <taxon>Magnoliopsida</taxon>
        <taxon>eudicotyledons</taxon>
        <taxon>Gunneridae</taxon>
        <taxon>Pentapetalae</taxon>
        <taxon>rosids</taxon>
        <taxon>fabids</taxon>
        <taxon>Fabales</taxon>
        <taxon>Fabaceae</taxon>
        <taxon>Papilionoideae</taxon>
        <taxon>50 kb inversion clade</taxon>
        <taxon>dalbergioids sensu lato</taxon>
        <taxon>Dalbergieae</taxon>
        <taxon>Pterocarpus clade</taxon>
        <taxon>Arachis</taxon>
    </lineage>
</organism>
<protein>
    <submittedName>
        <fullName evidence="2">Uncharacterized protein</fullName>
    </submittedName>
</protein>
<reference evidence="2" key="2">
    <citation type="submission" date="2013-04" db="EMBL/GenBank/DDBJ databases">
        <authorList>
            <person name="Bertioli D."/>
        </authorList>
    </citation>
    <scope>NUCLEOTIDE SEQUENCE</scope>
</reference>
<feature type="region of interest" description="Disordered" evidence="1">
    <location>
        <begin position="1"/>
        <end position="37"/>
    </location>
</feature>
<accession>N1NEY9</accession>
<proteinExistence type="predicted"/>
<dbReference type="EMBL" id="HF937574">
    <property type="protein sequence ID" value="CCW28816.1"/>
    <property type="molecule type" value="Genomic_DNA"/>
</dbReference>
<gene>
    <name evidence="2" type="ORF">ARAX_AHF417E07-005</name>
</gene>
<evidence type="ECO:0000313" key="2">
    <source>
        <dbReference type="EMBL" id="CCW28816.1"/>
    </source>
</evidence>
<feature type="compositionally biased region" description="Basic and acidic residues" evidence="1">
    <location>
        <begin position="17"/>
        <end position="30"/>
    </location>
</feature>